<dbReference type="CDD" id="cd07316">
    <property type="entry name" value="terB_like_DjlA"/>
    <property type="match status" value="1"/>
</dbReference>
<sequence length="262" mass="28781">MFYGKLIGGIIGLLTLGPLGLIIGLFVGHLFDKGLWQTMKFASPQNIARIKDSFFETTFLLSGFVAKADGRISELEIAHTEAVFKQMGLSAEQRKRAIGLFQKGASVEFEPEPAVASFMVVSRGQRQLCQTLLFFLISLALADHEIDQTETAALQRIATLLGFNPSQLEQFLRMAQAQDHFHGSAGAGRQSGTSLEDAYTALGVTSDVDDKALKRAYRKLMSENHPDKLIAQGVPEDMVKLATERSQEIQAAYEMVKKARGL</sequence>
<evidence type="ECO:0000313" key="5">
    <source>
        <dbReference type="Proteomes" id="UP000235005"/>
    </source>
</evidence>
<evidence type="ECO:0000313" key="4">
    <source>
        <dbReference type="EMBL" id="PLW71020.1"/>
    </source>
</evidence>
<dbReference type="CDD" id="cd06257">
    <property type="entry name" value="DnaJ"/>
    <property type="match status" value="1"/>
</dbReference>
<dbReference type="SUPFAM" id="SSF158682">
    <property type="entry name" value="TerB-like"/>
    <property type="match status" value="1"/>
</dbReference>
<dbReference type="EMBL" id="PKUS01000001">
    <property type="protein sequence ID" value="PLW71020.1"/>
    <property type="molecule type" value="Genomic_DNA"/>
</dbReference>
<accession>A0A2N5X948</accession>
<dbReference type="Proteomes" id="UP000235005">
    <property type="component" value="Unassembled WGS sequence"/>
</dbReference>
<dbReference type="NCBIfam" id="NF006948">
    <property type="entry name" value="PRK09430.1"/>
    <property type="match status" value="1"/>
</dbReference>
<keyword evidence="2" id="KW-1133">Transmembrane helix</keyword>
<dbReference type="InterPro" id="IPR001623">
    <property type="entry name" value="DnaJ_domain"/>
</dbReference>
<keyword evidence="1" id="KW-0143">Chaperone</keyword>
<dbReference type="PROSITE" id="PS50076">
    <property type="entry name" value="DNAJ_2"/>
    <property type="match status" value="1"/>
</dbReference>
<evidence type="ECO:0000256" key="1">
    <source>
        <dbReference type="ARBA" id="ARBA00023186"/>
    </source>
</evidence>
<name>A0A2N5X948_9GAMM</name>
<dbReference type="Pfam" id="PF05099">
    <property type="entry name" value="TerB"/>
    <property type="match status" value="1"/>
</dbReference>
<dbReference type="OrthoDB" id="9782583at2"/>
<keyword evidence="5" id="KW-1185">Reference proteome</keyword>
<dbReference type="SMART" id="SM00271">
    <property type="entry name" value="DnaJ"/>
    <property type="match status" value="1"/>
</dbReference>
<protein>
    <submittedName>
        <fullName evidence="4">Co-chaperone DjlA</fullName>
    </submittedName>
</protein>
<dbReference type="Pfam" id="PF00226">
    <property type="entry name" value="DnaJ"/>
    <property type="match status" value="1"/>
</dbReference>
<dbReference type="InterPro" id="IPR050817">
    <property type="entry name" value="DjlA_DnaK_co-chaperone"/>
</dbReference>
<dbReference type="InterPro" id="IPR036869">
    <property type="entry name" value="J_dom_sf"/>
</dbReference>
<dbReference type="Gene3D" id="1.10.3680.10">
    <property type="entry name" value="TerB-like"/>
    <property type="match status" value="1"/>
</dbReference>
<dbReference type="SUPFAM" id="SSF46565">
    <property type="entry name" value="Chaperone J-domain"/>
    <property type="match status" value="1"/>
</dbReference>
<proteinExistence type="predicted"/>
<keyword evidence="2" id="KW-0472">Membrane</keyword>
<dbReference type="InterPro" id="IPR007791">
    <property type="entry name" value="DjlA_N"/>
</dbReference>
<dbReference type="RefSeq" id="WP_076002192.1">
    <property type="nucleotide sequence ID" value="NZ_PKUS01000001.1"/>
</dbReference>
<gene>
    <name evidence="4" type="ORF">C0039_01740</name>
</gene>
<feature type="transmembrane region" description="Helical" evidence="2">
    <location>
        <begin position="6"/>
        <end position="31"/>
    </location>
</feature>
<dbReference type="AlphaFoldDB" id="A0A2N5X948"/>
<evidence type="ECO:0000259" key="3">
    <source>
        <dbReference type="PROSITE" id="PS50076"/>
    </source>
</evidence>
<evidence type="ECO:0000256" key="2">
    <source>
        <dbReference type="SAM" id="Phobius"/>
    </source>
</evidence>
<comment type="caution">
    <text evidence="4">The sequence shown here is derived from an EMBL/GenBank/DDBJ whole genome shotgun (WGS) entry which is preliminary data.</text>
</comment>
<dbReference type="PANTHER" id="PTHR24074">
    <property type="entry name" value="CO-CHAPERONE PROTEIN DJLA"/>
    <property type="match status" value="1"/>
</dbReference>
<reference evidence="4 5" key="1">
    <citation type="submission" date="2018-01" db="EMBL/GenBank/DDBJ databases">
        <title>The draft genome sequence of Halioglobus lutimaris HF004.</title>
        <authorList>
            <person name="Du Z.-J."/>
            <person name="Shi M.-J."/>
        </authorList>
    </citation>
    <scope>NUCLEOTIDE SEQUENCE [LARGE SCALE GENOMIC DNA]</scope>
    <source>
        <strain evidence="4 5">HF004</strain>
    </source>
</reference>
<dbReference type="PRINTS" id="PR00625">
    <property type="entry name" value="JDOMAIN"/>
</dbReference>
<organism evidence="4 5">
    <name type="scientific">Pseudohalioglobus lutimaris</name>
    <dbReference type="NCBI Taxonomy" id="1737061"/>
    <lineage>
        <taxon>Bacteria</taxon>
        <taxon>Pseudomonadati</taxon>
        <taxon>Pseudomonadota</taxon>
        <taxon>Gammaproteobacteria</taxon>
        <taxon>Cellvibrionales</taxon>
        <taxon>Halieaceae</taxon>
        <taxon>Pseudohalioglobus</taxon>
    </lineage>
</organism>
<keyword evidence="2" id="KW-0812">Transmembrane</keyword>
<dbReference type="Gene3D" id="1.10.287.110">
    <property type="entry name" value="DnaJ domain"/>
    <property type="match status" value="1"/>
</dbReference>
<feature type="domain" description="J" evidence="3">
    <location>
        <begin position="197"/>
        <end position="261"/>
    </location>
</feature>
<dbReference type="InterPro" id="IPR029024">
    <property type="entry name" value="TerB-like"/>
</dbReference>